<proteinExistence type="predicted"/>
<reference evidence="1" key="1">
    <citation type="submission" date="2016-10" db="EMBL/GenBank/DDBJ databases">
        <title>Sequence of Gallionella enrichment culture.</title>
        <authorList>
            <person name="Poehlein A."/>
            <person name="Muehling M."/>
            <person name="Daniel R."/>
        </authorList>
    </citation>
    <scope>NUCLEOTIDE SEQUENCE</scope>
</reference>
<protein>
    <submittedName>
        <fullName evidence="1">Uncharacterized protein</fullName>
    </submittedName>
</protein>
<gene>
    <name evidence="1" type="ORF">GALL_430150</name>
</gene>
<dbReference type="EMBL" id="MLJW01002204">
    <property type="protein sequence ID" value="OIQ75319.1"/>
    <property type="molecule type" value="Genomic_DNA"/>
</dbReference>
<dbReference type="AlphaFoldDB" id="A0A1J5Q5Q0"/>
<sequence length="288" mass="29518">MMAAGSVSAATKAGGPAPPALLLGVQNGLANENQVAMDNAAQTLADVIGAAAGRKVIWEAHFSAKDAAPQTSGSSHYDFAFVKPPNLTALLLTKGWKLVATAKDPVGFGTDLIAQPCPGKPGQVLLGGPGLSILGLSEAQPATCATSATVWNSPAAVLLIPAKGSLVDKMASKLWLQHASALPKIVHVGTQNAVTGLMQDMHAPAIGVVTPLVSKKWVAEGGVLLQHQPMPFWAVLAAPDTPPDMVGKVGAALLSPAADRANKALHIPGWDAGDPKPYIAFLQWLNAK</sequence>
<comment type="caution">
    <text evidence="1">The sequence shown here is derived from an EMBL/GenBank/DDBJ whole genome shotgun (WGS) entry which is preliminary data.</text>
</comment>
<organism evidence="1">
    <name type="scientific">mine drainage metagenome</name>
    <dbReference type="NCBI Taxonomy" id="410659"/>
    <lineage>
        <taxon>unclassified sequences</taxon>
        <taxon>metagenomes</taxon>
        <taxon>ecological metagenomes</taxon>
    </lineage>
</organism>
<evidence type="ECO:0000313" key="1">
    <source>
        <dbReference type="EMBL" id="OIQ75319.1"/>
    </source>
</evidence>
<name>A0A1J5Q5Q0_9ZZZZ</name>
<accession>A0A1J5Q5Q0</accession>